<reference evidence="3 4" key="1">
    <citation type="submission" date="2019-09" db="EMBL/GenBank/DDBJ databases">
        <title>Investigation of probiotic properties of different lactic acid bacteria.</title>
        <authorList>
            <person name="Jaomanjaka F."/>
            <person name="Blanc P."/>
        </authorList>
    </citation>
    <scope>NUCLEOTIDE SEQUENCE [LARGE SCALE GENOMIC DNA]</scope>
    <source>
        <strain evidence="3 4">BIO6272</strain>
    </source>
</reference>
<dbReference type="RefSeq" id="WP_148238620.1">
    <property type="nucleotide sequence ID" value="NZ_JBBOJN010000068.1"/>
</dbReference>
<evidence type="ECO:0000313" key="3">
    <source>
        <dbReference type="EMBL" id="KAB1977169.1"/>
    </source>
</evidence>
<proteinExistence type="predicted"/>
<dbReference type="Pfam" id="PF03413">
    <property type="entry name" value="PepSY"/>
    <property type="match status" value="2"/>
</dbReference>
<evidence type="ECO:0000313" key="4">
    <source>
        <dbReference type="Proteomes" id="UP000430323"/>
    </source>
</evidence>
<gene>
    <name evidence="3" type="ORF">F8251_04235</name>
</gene>
<feature type="signal peptide" evidence="1">
    <location>
        <begin position="1"/>
        <end position="25"/>
    </location>
</feature>
<feature type="chain" id="PRO_5038646461" description="PepSY domain-containing protein" evidence="1">
    <location>
        <begin position="26"/>
        <end position="183"/>
    </location>
</feature>
<dbReference type="EMBL" id="WBOB01000014">
    <property type="protein sequence ID" value="KAB1977169.1"/>
    <property type="molecule type" value="Genomic_DNA"/>
</dbReference>
<dbReference type="InterPro" id="IPR025711">
    <property type="entry name" value="PepSY"/>
</dbReference>
<accession>A0A6A1Z7E8</accession>
<dbReference type="Proteomes" id="UP000430323">
    <property type="component" value="Unassembled WGS sequence"/>
</dbReference>
<comment type="caution">
    <text evidence="3">The sequence shown here is derived from an EMBL/GenBank/DDBJ whole genome shotgun (WGS) entry which is preliminary data.</text>
</comment>
<keyword evidence="1" id="KW-0732">Signal</keyword>
<sequence>MKTINLKKITIATAAAIGLGTAAIATTNYFNQPTTVQAASSKIKLSQNAAVKKFKAKFKKAKVESISLDKENGRYVYEIEGFTSTREYDMKINAATGKTISSKSEKLDRDDRNKKALNLKKTISRSTATKIAQKKVAGSKATEWTLEREGSRSIWDVTVTKNGQKSEVKINALTKKVISVERD</sequence>
<evidence type="ECO:0000256" key="1">
    <source>
        <dbReference type="SAM" id="SignalP"/>
    </source>
</evidence>
<feature type="domain" description="PepSY" evidence="2">
    <location>
        <begin position="123"/>
        <end position="181"/>
    </location>
</feature>
<organism evidence="3 4">
    <name type="scientific">Lactobacillus crispatus</name>
    <dbReference type="NCBI Taxonomy" id="47770"/>
    <lineage>
        <taxon>Bacteria</taxon>
        <taxon>Bacillati</taxon>
        <taxon>Bacillota</taxon>
        <taxon>Bacilli</taxon>
        <taxon>Lactobacillales</taxon>
        <taxon>Lactobacillaceae</taxon>
        <taxon>Lactobacillus</taxon>
    </lineage>
</organism>
<name>A0A6A1Z7E8_9LACO</name>
<evidence type="ECO:0000259" key="2">
    <source>
        <dbReference type="Pfam" id="PF03413"/>
    </source>
</evidence>
<protein>
    <recommendedName>
        <fullName evidence="2">PepSY domain-containing protein</fullName>
    </recommendedName>
</protein>
<dbReference type="Gene3D" id="3.10.450.40">
    <property type="match status" value="2"/>
</dbReference>
<dbReference type="AlphaFoldDB" id="A0A6A1Z7E8"/>
<feature type="domain" description="PepSY" evidence="2">
    <location>
        <begin position="44"/>
        <end position="101"/>
    </location>
</feature>